<dbReference type="AlphaFoldDB" id="A0A8H2HUZ8"/>
<name>A0A8H2HUZ8_ORBOL</name>
<organism evidence="1 2">
    <name type="scientific">Orbilia oligospora</name>
    <name type="common">Nematode-trapping fungus</name>
    <name type="synonym">Arthrobotrys oligospora</name>
    <dbReference type="NCBI Taxonomy" id="2813651"/>
    <lineage>
        <taxon>Eukaryota</taxon>
        <taxon>Fungi</taxon>
        <taxon>Dikarya</taxon>
        <taxon>Ascomycota</taxon>
        <taxon>Pezizomycotina</taxon>
        <taxon>Orbiliomycetes</taxon>
        <taxon>Orbiliales</taxon>
        <taxon>Orbiliaceae</taxon>
        <taxon>Orbilia</taxon>
    </lineage>
</organism>
<dbReference type="EMBL" id="SOZJ01000001">
    <property type="protein sequence ID" value="TGJ73576.1"/>
    <property type="molecule type" value="Genomic_DNA"/>
</dbReference>
<protein>
    <submittedName>
        <fullName evidence="1">Uncharacterized protein</fullName>
    </submittedName>
</protein>
<proteinExistence type="predicted"/>
<evidence type="ECO:0000313" key="2">
    <source>
        <dbReference type="Proteomes" id="UP000297595"/>
    </source>
</evidence>
<accession>A0A8H2HUZ8</accession>
<gene>
    <name evidence="1" type="ORF">EYR41_000665</name>
</gene>
<sequence length="84" mass="9774">MVTRGLLFGFGRPLTEYRSFLRSRNILLEKNRTLFREPLKILQREITQLADVNPFNGQPALASLRLSEPQSRKFKITHVLAHAR</sequence>
<reference evidence="1 2" key="1">
    <citation type="submission" date="2019-03" db="EMBL/GenBank/DDBJ databases">
        <title>Nematode-trapping fungi genome.</title>
        <authorList>
            <person name="Vidal-Diez De Ulzurrun G."/>
        </authorList>
    </citation>
    <scope>NUCLEOTIDE SEQUENCE [LARGE SCALE GENOMIC DNA]</scope>
    <source>
        <strain evidence="1 2">TWF154</strain>
    </source>
</reference>
<comment type="caution">
    <text evidence="1">The sequence shown here is derived from an EMBL/GenBank/DDBJ whole genome shotgun (WGS) entry which is preliminary data.</text>
</comment>
<evidence type="ECO:0000313" key="1">
    <source>
        <dbReference type="EMBL" id="TGJ73576.1"/>
    </source>
</evidence>
<dbReference type="Proteomes" id="UP000297595">
    <property type="component" value="Unassembled WGS sequence"/>
</dbReference>